<dbReference type="SUPFAM" id="SSF110857">
    <property type="entry name" value="Gamma-glutamyl cyclotransferase-like"/>
    <property type="match status" value="1"/>
</dbReference>
<gene>
    <name evidence="2" type="ORF">SVIO_002320</name>
</gene>
<dbReference type="InterPro" id="IPR036568">
    <property type="entry name" value="GGCT-like_sf"/>
</dbReference>
<comment type="caution">
    <text evidence="2">The sequence shown here is derived from an EMBL/GenBank/DDBJ whole genome shotgun (WGS) entry which is preliminary data.</text>
</comment>
<feature type="domain" description="Allophanate hydrolase C-terminal" evidence="1">
    <location>
        <begin position="4"/>
        <end position="124"/>
    </location>
</feature>
<evidence type="ECO:0000313" key="3">
    <source>
        <dbReference type="Proteomes" id="UP000301309"/>
    </source>
</evidence>
<accession>A0A4D4KUS6</accession>
<evidence type="ECO:0000259" key="1">
    <source>
        <dbReference type="Pfam" id="PF21986"/>
    </source>
</evidence>
<reference evidence="2 3" key="1">
    <citation type="journal article" date="2020" name="Int. J. Syst. Evol. Microbiol.">
        <title>Reclassification of Streptomyces castelarensis and Streptomyces sporoclivatus as later heterotypic synonyms of Streptomyces antimycoticus.</title>
        <authorList>
            <person name="Komaki H."/>
            <person name="Tamura T."/>
        </authorList>
    </citation>
    <scope>NUCLEOTIDE SEQUENCE [LARGE SCALE GENOMIC DNA]</scope>
    <source>
        <strain evidence="2 3">NBRC 13459</strain>
    </source>
</reference>
<dbReference type="Pfam" id="PF21986">
    <property type="entry name" value="AH_C"/>
    <property type="match status" value="1"/>
</dbReference>
<dbReference type="CDD" id="cd06661">
    <property type="entry name" value="GGCT_like"/>
    <property type="match status" value="1"/>
</dbReference>
<dbReference type="InterPro" id="IPR013024">
    <property type="entry name" value="GGCT-like"/>
</dbReference>
<keyword evidence="2" id="KW-0808">Transferase</keyword>
<dbReference type="Proteomes" id="UP000301309">
    <property type="component" value="Unassembled WGS sequence"/>
</dbReference>
<sequence>MTLKMFVNGQAMSGGSLNHALVGARPLGPARTAPAYRFFSVRDEFPGLHPVAEGGAAINGEVYEVSYEVLRDQLLPEEPQELELGVITLEDGSGSFSMRMRASALTAPGVLDITAHGGWHTYLATL</sequence>
<dbReference type="RefSeq" id="WP_344598474.1">
    <property type="nucleotide sequence ID" value="NZ_BAAASO010000069.1"/>
</dbReference>
<keyword evidence="3" id="KW-1185">Reference proteome</keyword>
<proteinExistence type="predicted"/>
<dbReference type="GO" id="GO:0016740">
    <property type="term" value="F:transferase activity"/>
    <property type="evidence" value="ECO:0007669"/>
    <property type="project" value="UniProtKB-KW"/>
</dbReference>
<dbReference type="AlphaFoldDB" id="A0A4D4KUS6"/>
<dbReference type="Gene3D" id="3.10.490.10">
    <property type="entry name" value="Gamma-glutamyl cyclotransferase-like"/>
    <property type="match status" value="1"/>
</dbReference>
<dbReference type="EMBL" id="BJHW01000001">
    <property type="protein sequence ID" value="GDY49609.1"/>
    <property type="molecule type" value="Genomic_DNA"/>
</dbReference>
<dbReference type="InterPro" id="IPR053844">
    <property type="entry name" value="AH_C"/>
</dbReference>
<name>A0A4D4KUS6_STRVO</name>
<organism evidence="2 3">
    <name type="scientific">Streptomyces violaceusniger</name>
    <dbReference type="NCBI Taxonomy" id="68280"/>
    <lineage>
        <taxon>Bacteria</taxon>
        <taxon>Bacillati</taxon>
        <taxon>Actinomycetota</taxon>
        <taxon>Actinomycetes</taxon>
        <taxon>Kitasatosporales</taxon>
        <taxon>Streptomycetaceae</taxon>
        <taxon>Streptomyces</taxon>
        <taxon>Streptomyces violaceusniger group</taxon>
    </lineage>
</organism>
<evidence type="ECO:0000313" key="2">
    <source>
        <dbReference type="EMBL" id="GDY49609.1"/>
    </source>
</evidence>
<protein>
    <submittedName>
        <fullName evidence="2">Gamma-glutamylcyclotransferase</fullName>
    </submittedName>
</protein>